<feature type="domain" description="Spore protein YkvP/CgeB glycosyl transferase-like" evidence="1">
    <location>
        <begin position="269"/>
        <end position="395"/>
    </location>
</feature>
<evidence type="ECO:0000313" key="3">
    <source>
        <dbReference type="Proteomes" id="UP000057088"/>
    </source>
</evidence>
<evidence type="ECO:0000259" key="1">
    <source>
        <dbReference type="Pfam" id="PF13524"/>
    </source>
</evidence>
<name>A0ABM5XR60_VIBFL</name>
<dbReference type="Proteomes" id="UP000057088">
    <property type="component" value="Chromosome 2"/>
</dbReference>
<dbReference type="InterPro" id="IPR055259">
    <property type="entry name" value="YkvP/CgeB_Glyco_trans-like"/>
</dbReference>
<proteinExistence type="predicted"/>
<accession>A0ABM5XR60</accession>
<protein>
    <submittedName>
        <fullName evidence="2">Glycosyltransferase family 1 protein</fullName>
    </submittedName>
</protein>
<dbReference type="Gene3D" id="3.40.50.2000">
    <property type="entry name" value="Glycogen Phosphorylase B"/>
    <property type="match status" value="1"/>
</dbReference>
<keyword evidence="3" id="KW-1185">Reference proteome</keyword>
<reference evidence="3" key="1">
    <citation type="submission" date="2015-12" db="EMBL/GenBank/DDBJ databases">
        <title>FDA dAtabase for Regulatory Grade micrObial Sequences (FDA-ARGOS): Supporting development and validation of Infectious Disease Dx tests.</title>
        <authorList>
            <person name="Hoffmann M."/>
            <person name="Allard M."/>
            <person name="Evans P."/>
            <person name="Brown E."/>
            <person name="Tallon L.J."/>
            <person name="Sadzewicz L."/>
            <person name="Sengamalay N."/>
            <person name="Ott S."/>
            <person name="Godinez A."/>
            <person name="Nagaraj S."/>
            <person name="Vyas G."/>
            <person name="Aluvathingal J."/>
            <person name="Nadendla S."/>
            <person name="Geyer C."/>
            <person name="Sichtig H."/>
        </authorList>
    </citation>
    <scope>NUCLEOTIDE SEQUENCE [LARGE SCALE GENOMIC DNA]</scope>
    <source>
        <strain evidence="3">ATCC 33809</strain>
    </source>
</reference>
<dbReference type="SUPFAM" id="SSF53756">
    <property type="entry name" value="UDP-Glycosyltransferase/glycogen phosphorylase"/>
    <property type="match status" value="1"/>
</dbReference>
<evidence type="ECO:0000313" key="2">
    <source>
        <dbReference type="EMBL" id="AMF95567.2"/>
    </source>
</evidence>
<sequence>MKVVKMNNSVYHLKKILKKSALLKKINAILSGLKLEKNYDKIFGHVTPIINSLSDDKYNELKCKAIEKITKNQKPRIIWVGANYEQDYSGFVQALSRIGDVTVFTRNSGSYGLEAPVIRESIIFDKERQKNSDRLYSIFEELGGSQGVDVVMGQMWSTLVDPAVLDKIRSTGVVVINVAMDDKLPVHWKTDSRGRLAGAIGLADSVDLTLNTSKQAVSLYAERGLPCIYWPLASDGGVFVPAESKKYDVVFIGSNYGVRAKVISDLLSAGIDVKAFGPGFPSGLLGPEESAKIFGEAKIVLGIGFVGYSQRISTLKLRDFDAMFTGALYITSRNEDLEEIFFEGEHIAYYDSTQHLISLIKYYLEHDEERKRIARSALKNANAHHRWDSRIEDIFNFLGVKFEQ</sequence>
<gene>
    <name evidence="2" type="ORF">AL536_19570</name>
</gene>
<dbReference type="Pfam" id="PF13524">
    <property type="entry name" value="Glyco_trans_1_2"/>
    <property type="match status" value="1"/>
</dbReference>
<organism evidence="2 3">
    <name type="scientific">Vibrio fluvialis</name>
    <dbReference type="NCBI Taxonomy" id="676"/>
    <lineage>
        <taxon>Bacteria</taxon>
        <taxon>Pseudomonadati</taxon>
        <taxon>Pseudomonadota</taxon>
        <taxon>Gammaproteobacteria</taxon>
        <taxon>Vibrionales</taxon>
        <taxon>Vibrionaceae</taxon>
        <taxon>Vibrio</taxon>
    </lineage>
</organism>
<dbReference type="EMBL" id="CP014035">
    <property type="protein sequence ID" value="AMF95567.2"/>
    <property type="molecule type" value="Genomic_DNA"/>
</dbReference>